<feature type="domain" description="PucR C-terminal helix-turn-helix" evidence="2">
    <location>
        <begin position="453"/>
        <end position="510"/>
    </location>
</feature>
<dbReference type="InterPro" id="IPR042070">
    <property type="entry name" value="PucR_C-HTH_sf"/>
</dbReference>
<name>A0ABZ1XSD4_9ACTN</name>
<evidence type="ECO:0000259" key="1">
    <source>
        <dbReference type="Pfam" id="PF07905"/>
    </source>
</evidence>
<dbReference type="PANTHER" id="PTHR33744">
    <property type="entry name" value="CARBOHYDRATE DIACID REGULATOR"/>
    <property type="match status" value="1"/>
</dbReference>
<sequence length="512" mass="53887">MHVGHLLQLDSLDLTLLWGEESLLGREISGVTATDLEDPARFLQEGEVVLSGLVWWNPGDARAKTDRFVSALRTSGATALLAGEETHGTVPDELIDSCRAHRVPLLAVPARTSFRAITEAVYLRQWGDLSRLPAPHYALPENVRTELSRLLDRGADPGELLDRALAPLGDPPCYLLTSSGRTVARTPSAPALPTDRAALSLRGAAGTTLRIQAESGTYDAWHLHLPAGAEVPPRVLHEIAEVIAQSRHDHNRRRAAGRQAADELVAAVGAGATGVTGAGPDAKTMEGALRACGLRAEGSYRVLVATAGSAEGHTGAVDALAEALNHVAPATFIVGGAEGGEAVAIVEEQEDVRGQLGDAWPLLARCEPKATTLHAGVSAPCTAAGLGAALGQARYALAAARATSPGAARVTAVEELSTLESLLAGVPAEVRAAYCARTLGPLTQADSAPHAVLLETLEVFLAHNCSWARTAEALHLHVNTVHYRIERVEVLTGRDLSRLDHKLDLRAALLCR</sequence>
<organism evidence="3 4">
    <name type="scientific">Streptomyces melanogenes</name>
    <dbReference type="NCBI Taxonomy" id="67326"/>
    <lineage>
        <taxon>Bacteria</taxon>
        <taxon>Bacillati</taxon>
        <taxon>Actinomycetota</taxon>
        <taxon>Actinomycetes</taxon>
        <taxon>Kitasatosporales</taxon>
        <taxon>Streptomycetaceae</taxon>
        <taxon>Streptomyces</taxon>
    </lineage>
</organism>
<keyword evidence="4" id="KW-1185">Reference proteome</keyword>
<dbReference type="Pfam" id="PF07905">
    <property type="entry name" value="PucR"/>
    <property type="match status" value="1"/>
</dbReference>
<gene>
    <name evidence="3" type="ORF">OG515_28525</name>
</gene>
<evidence type="ECO:0000313" key="4">
    <source>
        <dbReference type="Proteomes" id="UP001432060"/>
    </source>
</evidence>
<dbReference type="Pfam" id="PF13556">
    <property type="entry name" value="HTH_30"/>
    <property type="match status" value="1"/>
</dbReference>
<feature type="domain" description="Purine catabolism PurC-like" evidence="1">
    <location>
        <begin position="6"/>
        <end position="122"/>
    </location>
</feature>
<evidence type="ECO:0000259" key="2">
    <source>
        <dbReference type="Pfam" id="PF13556"/>
    </source>
</evidence>
<dbReference type="InterPro" id="IPR051448">
    <property type="entry name" value="CdaR-like_regulators"/>
</dbReference>
<reference evidence="3" key="1">
    <citation type="submission" date="2022-10" db="EMBL/GenBank/DDBJ databases">
        <title>The complete genomes of actinobacterial strains from the NBC collection.</title>
        <authorList>
            <person name="Joergensen T.S."/>
            <person name="Alvarez Arevalo M."/>
            <person name="Sterndorff E.B."/>
            <person name="Faurdal D."/>
            <person name="Vuksanovic O."/>
            <person name="Mourched A.-S."/>
            <person name="Charusanti P."/>
            <person name="Shaw S."/>
            <person name="Blin K."/>
            <person name="Weber T."/>
        </authorList>
    </citation>
    <scope>NUCLEOTIDE SEQUENCE</scope>
    <source>
        <strain evidence="3">NBC_00668</strain>
    </source>
</reference>
<accession>A0ABZ1XSD4</accession>
<dbReference type="Proteomes" id="UP001432060">
    <property type="component" value="Chromosome"/>
</dbReference>
<dbReference type="InterPro" id="IPR025736">
    <property type="entry name" value="PucR_C-HTH_dom"/>
</dbReference>
<proteinExistence type="predicted"/>
<evidence type="ECO:0000313" key="3">
    <source>
        <dbReference type="EMBL" id="WUT85856.1"/>
    </source>
</evidence>
<dbReference type="Gene3D" id="1.10.10.2840">
    <property type="entry name" value="PucR C-terminal helix-turn-helix domain"/>
    <property type="match status" value="1"/>
</dbReference>
<dbReference type="RefSeq" id="WP_329402155.1">
    <property type="nucleotide sequence ID" value="NZ_CP109019.1"/>
</dbReference>
<dbReference type="EMBL" id="CP109019">
    <property type="protein sequence ID" value="WUT85856.1"/>
    <property type="molecule type" value="Genomic_DNA"/>
</dbReference>
<dbReference type="InterPro" id="IPR012914">
    <property type="entry name" value="PucR_dom"/>
</dbReference>
<dbReference type="PANTHER" id="PTHR33744:SF17">
    <property type="entry name" value="CONSERVED PROTEIN"/>
    <property type="match status" value="1"/>
</dbReference>
<protein>
    <submittedName>
        <fullName evidence="3">PucR family transcriptional regulator</fullName>
    </submittedName>
</protein>